<keyword evidence="4" id="KW-1185">Reference proteome</keyword>
<dbReference type="RefSeq" id="WP_030659006.1">
    <property type="nucleotide sequence ID" value="NZ_JBEXDP010000138.1"/>
</dbReference>
<accession>A0ABV3AQ47</accession>
<organism evidence="3 4">
    <name type="scientific">Streptomyces flaveolus</name>
    <dbReference type="NCBI Taxonomy" id="67297"/>
    <lineage>
        <taxon>Bacteria</taxon>
        <taxon>Bacillati</taxon>
        <taxon>Actinomycetota</taxon>
        <taxon>Actinomycetes</taxon>
        <taxon>Kitasatosporales</taxon>
        <taxon>Streptomycetaceae</taxon>
        <taxon>Streptomyces</taxon>
    </lineage>
</organism>
<evidence type="ECO:0000256" key="1">
    <source>
        <dbReference type="ARBA" id="ARBA00006845"/>
    </source>
</evidence>
<comment type="similarity">
    <text evidence="1">Belongs to the barstar family.</text>
</comment>
<protein>
    <submittedName>
        <fullName evidence="3">Barstar family protein</fullName>
    </submittedName>
</protein>
<dbReference type="SUPFAM" id="SSF52038">
    <property type="entry name" value="Barstar-related"/>
    <property type="match status" value="1"/>
</dbReference>
<dbReference type="InterPro" id="IPR035905">
    <property type="entry name" value="Barstar-like_sf"/>
</dbReference>
<evidence type="ECO:0000313" key="4">
    <source>
        <dbReference type="Proteomes" id="UP001551011"/>
    </source>
</evidence>
<reference evidence="3 4" key="1">
    <citation type="submission" date="2024-06" db="EMBL/GenBank/DDBJ databases">
        <title>The Natural Products Discovery Center: Release of the First 8490 Sequenced Strains for Exploring Actinobacteria Biosynthetic Diversity.</title>
        <authorList>
            <person name="Kalkreuter E."/>
            <person name="Kautsar S.A."/>
            <person name="Yang D."/>
            <person name="Bader C.D."/>
            <person name="Teijaro C.N."/>
            <person name="Fluegel L."/>
            <person name="Davis C.M."/>
            <person name="Simpson J.R."/>
            <person name="Lauterbach L."/>
            <person name="Steele A.D."/>
            <person name="Gui C."/>
            <person name="Meng S."/>
            <person name="Li G."/>
            <person name="Viehrig K."/>
            <person name="Ye F."/>
            <person name="Su P."/>
            <person name="Kiefer A.F."/>
            <person name="Nichols A."/>
            <person name="Cepeda A.J."/>
            <person name="Yan W."/>
            <person name="Fan B."/>
            <person name="Jiang Y."/>
            <person name="Adhikari A."/>
            <person name="Zheng C.-J."/>
            <person name="Schuster L."/>
            <person name="Cowan T.M."/>
            <person name="Smanski M.J."/>
            <person name="Chevrette M.G."/>
            <person name="De Carvalho L.P.S."/>
            <person name="Shen B."/>
        </authorList>
    </citation>
    <scope>NUCLEOTIDE SEQUENCE [LARGE SCALE GENOMIC DNA]</scope>
    <source>
        <strain evidence="3 4">NPDC020594</strain>
    </source>
</reference>
<dbReference type="InterPro" id="IPR000468">
    <property type="entry name" value="Barstar"/>
</dbReference>
<evidence type="ECO:0000313" key="3">
    <source>
        <dbReference type="EMBL" id="MEU5714081.1"/>
    </source>
</evidence>
<proteinExistence type="inferred from homology"/>
<dbReference type="Gene3D" id="3.30.370.10">
    <property type="entry name" value="Barstar-like"/>
    <property type="match status" value="1"/>
</dbReference>
<name>A0ABV3AQ47_9ACTN</name>
<dbReference type="Proteomes" id="UP001551011">
    <property type="component" value="Unassembled WGS sequence"/>
</dbReference>
<dbReference type="Pfam" id="PF01337">
    <property type="entry name" value="Barstar"/>
    <property type="match status" value="1"/>
</dbReference>
<feature type="domain" description="Barstar (barnase inhibitor)" evidence="2">
    <location>
        <begin position="44"/>
        <end position="143"/>
    </location>
</feature>
<comment type="caution">
    <text evidence="3">The sequence shown here is derived from an EMBL/GenBank/DDBJ whole genome shotgun (WGS) entry which is preliminary data.</text>
</comment>
<sequence>MAAFTPDSASDLDFRLVMNTFVTLFWRRNLLHECTAWLDEHGYQVTSLDAAACSSEGDLLRGIGAALDFPDFHGRSLDAFDDCFGDVAVYAAYGIAPEATGLVLVFTDFDVFAAAHPENAQIILDIVADNARRAALFGRRVMCLVHSSDPQIEFAPVGAMPILWNDAEQSNASRRAG</sequence>
<evidence type="ECO:0000259" key="2">
    <source>
        <dbReference type="Pfam" id="PF01337"/>
    </source>
</evidence>
<gene>
    <name evidence="3" type="ORF">AB0H04_46120</name>
</gene>
<dbReference type="EMBL" id="JBFAEG010000072">
    <property type="protein sequence ID" value="MEU5714081.1"/>
    <property type="molecule type" value="Genomic_DNA"/>
</dbReference>